<comment type="caution">
    <text evidence="2">The sequence shown here is derived from an EMBL/GenBank/DDBJ whole genome shotgun (WGS) entry which is preliminary data.</text>
</comment>
<dbReference type="OrthoDB" id="2991649at2"/>
<evidence type="ECO:0000313" key="2">
    <source>
        <dbReference type="EMBL" id="TCS96669.1"/>
    </source>
</evidence>
<sequence>MSDDNRNPRSHWPKYLPYTPITMGMISPEWTYMGHFFDQEEEEEQNPNTSSFTSRSLQTPAIQINFRPRSK</sequence>
<dbReference type="RefSeq" id="WP_131923068.1">
    <property type="nucleotide sequence ID" value="NZ_SMAG01000001.1"/>
</dbReference>
<evidence type="ECO:0000256" key="1">
    <source>
        <dbReference type="SAM" id="MobiDB-lite"/>
    </source>
</evidence>
<evidence type="ECO:0000313" key="3">
    <source>
        <dbReference type="Proteomes" id="UP000294937"/>
    </source>
</evidence>
<organism evidence="2 3">
    <name type="scientific">Hazenella coriacea</name>
    <dbReference type="NCBI Taxonomy" id="1179467"/>
    <lineage>
        <taxon>Bacteria</taxon>
        <taxon>Bacillati</taxon>
        <taxon>Bacillota</taxon>
        <taxon>Bacilli</taxon>
        <taxon>Bacillales</taxon>
        <taxon>Thermoactinomycetaceae</taxon>
        <taxon>Hazenella</taxon>
    </lineage>
</organism>
<protein>
    <submittedName>
        <fullName evidence="2">Uncharacterized protein</fullName>
    </submittedName>
</protein>
<feature type="region of interest" description="Disordered" evidence="1">
    <location>
        <begin position="38"/>
        <end position="71"/>
    </location>
</feature>
<reference evidence="2 3" key="1">
    <citation type="submission" date="2019-03" db="EMBL/GenBank/DDBJ databases">
        <title>Genomic Encyclopedia of Type Strains, Phase IV (KMG-IV): sequencing the most valuable type-strain genomes for metagenomic binning, comparative biology and taxonomic classification.</title>
        <authorList>
            <person name="Goeker M."/>
        </authorList>
    </citation>
    <scope>NUCLEOTIDE SEQUENCE [LARGE SCALE GENOMIC DNA]</scope>
    <source>
        <strain evidence="2 3">DSM 45707</strain>
    </source>
</reference>
<dbReference type="AlphaFoldDB" id="A0A4R3LAA7"/>
<proteinExistence type="predicted"/>
<accession>A0A4R3LAA7</accession>
<gene>
    <name evidence="2" type="ORF">EDD58_101305</name>
</gene>
<name>A0A4R3LAA7_9BACL</name>
<dbReference type="Proteomes" id="UP000294937">
    <property type="component" value="Unassembled WGS sequence"/>
</dbReference>
<feature type="compositionally biased region" description="Polar residues" evidence="1">
    <location>
        <begin position="46"/>
        <end position="62"/>
    </location>
</feature>
<dbReference type="EMBL" id="SMAG01000001">
    <property type="protein sequence ID" value="TCS96669.1"/>
    <property type="molecule type" value="Genomic_DNA"/>
</dbReference>
<keyword evidence="3" id="KW-1185">Reference proteome</keyword>